<dbReference type="Pfam" id="PF03114">
    <property type="entry name" value="BAR"/>
    <property type="match status" value="1"/>
</dbReference>
<keyword evidence="11" id="KW-1185">Reference proteome</keyword>
<dbReference type="InterPro" id="IPR036028">
    <property type="entry name" value="SH3-like_dom_sf"/>
</dbReference>
<dbReference type="GO" id="GO:0006412">
    <property type="term" value="P:translation"/>
    <property type="evidence" value="ECO:0007669"/>
    <property type="project" value="InterPro"/>
</dbReference>
<dbReference type="SMART" id="SM00326">
    <property type="entry name" value="SH3"/>
    <property type="match status" value="1"/>
</dbReference>
<comment type="similarity">
    <text evidence="1">Belongs to the eukaryotic ribosomal protein eS17 family.</text>
</comment>
<dbReference type="GO" id="GO:0003735">
    <property type="term" value="F:structural constituent of ribosome"/>
    <property type="evidence" value="ECO:0007669"/>
    <property type="project" value="InterPro"/>
</dbReference>
<dbReference type="PANTHER" id="PTHR10732:SF0">
    <property type="entry name" value="40S RIBOSOMAL PROTEIN S17"/>
    <property type="match status" value="1"/>
</dbReference>
<dbReference type="InterPro" id="IPR027267">
    <property type="entry name" value="AH/BAR_dom_sf"/>
</dbReference>
<dbReference type="HAMAP" id="MF_00511">
    <property type="entry name" value="Ribosomal_eS17"/>
    <property type="match status" value="1"/>
</dbReference>
<proteinExistence type="inferred from homology"/>
<sequence length="566" mass="63159">MSVSGMKKQLHKASQLLNERLMGAEGTKLDEDFLKMEKNVAVINVLLAELLSRTTDFLHPNPAYRAKQSMLSTVSRIRGQARTMGYPQTEAMLGECMLFYGQELGATSEFGGALMAVGGALQQVSQAKDILDVSIKQTFIDPLQELQRSEMKEIKYQLKKVNGRRLDFDYKKGRRGKVAAEEVHLAWDKFITSKELAERSMFVLLQSDVDRIGQLDALIAALLDYHCNAQRILLGLQGDLQARLTAASNKPARRFRSKKIQVGDDHSGTVGFYHQLSAAAPRFSGKQFMVVPSKPGSPIPSYADCGLVLNQPCCRAMYSFMPNHEGELDFSKGDIIILTGQVDSNWYEGTLGDRSGLLPVSYVDVLAAGTVPGQSSLRAGQTRGCVAEEVSGRVRTKTVKKAARVIIEKYYTRLGNDFHTNKRVCEEIAIIPSKKLRNKIAGYVTHLMKRIQRGPIRGISIKLQEEERERRDNYVPEVSALDQELIEVDPDTKEMLKLLERWFLSDPDVLGQILSQKTDPVLLQHRSHTHLSSLPLSLVLQDFGSLSNLQVTQPPVGMNFKQPRGV</sequence>
<dbReference type="Gene3D" id="2.30.30.40">
    <property type="entry name" value="SH3 Domains"/>
    <property type="match status" value="1"/>
</dbReference>
<dbReference type="PANTHER" id="PTHR10732">
    <property type="entry name" value="40S RIBOSOMAL PROTEIN S17"/>
    <property type="match status" value="1"/>
</dbReference>
<dbReference type="Pfam" id="PF00018">
    <property type="entry name" value="SH3_1"/>
    <property type="match status" value="1"/>
</dbReference>
<dbReference type="InterPro" id="IPR018273">
    <property type="entry name" value="Ribosomal_eS17_CS"/>
</dbReference>
<feature type="domain" description="SH3" evidence="8">
    <location>
        <begin position="309"/>
        <end position="368"/>
    </location>
</feature>
<evidence type="ECO:0000313" key="10">
    <source>
        <dbReference type="EMBL" id="KAK5602086.1"/>
    </source>
</evidence>
<evidence type="ECO:0000256" key="6">
    <source>
        <dbReference type="ARBA" id="ARBA00035467"/>
    </source>
</evidence>
<comment type="caution">
    <text evidence="10">The sequence shown here is derived from an EMBL/GenBank/DDBJ whole genome shotgun (WGS) entry which is preliminary data.</text>
</comment>
<dbReference type="SUPFAM" id="SSF50044">
    <property type="entry name" value="SH3-domain"/>
    <property type="match status" value="1"/>
</dbReference>
<dbReference type="SUPFAM" id="SSF103657">
    <property type="entry name" value="BAR/IMD domain-like"/>
    <property type="match status" value="1"/>
</dbReference>
<dbReference type="SUPFAM" id="SSF116820">
    <property type="entry name" value="Rps17e-like"/>
    <property type="match status" value="1"/>
</dbReference>
<gene>
    <name evidence="10" type="ORF">CRENBAI_017013</name>
</gene>
<dbReference type="InterPro" id="IPR001210">
    <property type="entry name" value="Ribosomal_eS17"/>
</dbReference>
<dbReference type="PROSITE" id="PS00712">
    <property type="entry name" value="RIBOSOMAL_S17E"/>
    <property type="match status" value="1"/>
</dbReference>
<keyword evidence="4" id="KW-0687">Ribonucleoprotein</keyword>
<evidence type="ECO:0000256" key="1">
    <source>
        <dbReference type="ARBA" id="ARBA00010444"/>
    </source>
</evidence>
<dbReference type="AlphaFoldDB" id="A0AAV9QX70"/>
<evidence type="ECO:0000256" key="2">
    <source>
        <dbReference type="ARBA" id="ARBA00022443"/>
    </source>
</evidence>
<dbReference type="FunFam" id="1.10.60.20:FF:000001">
    <property type="entry name" value="40S ribosomal protein S17"/>
    <property type="match status" value="1"/>
</dbReference>
<dbReference type="EMBL" id="JAHHUM010002631">
    <property type="protein sequence ID" value="KAK5602086.1"/>
    <property type="molecule type" value="Genomic_DNA"/>
</dbReference>
<keyword evidence="2 7" id="KW-0728">SH3 domain</keyword>
<evidence type="ECO:0000259" key="9">
    <source>
        <dbReference type="PROSITE" id="PS51021"/>
    </source>
</evidence>
<feature type="domain" description="BAR" evidence="9">
    <location>
        <begin position="18"/>
        <end position="249"/>
    </location>
</feature>
<evidence type="ECO:0000256" key="4">
    <source>
        <dbReference type="ARBA" id="ARBA00023274"/>
    </source>
</evidence>
<dbReference type="InterPro" id="IPR036401">
    <property type="entry name" value="Ribosomal_eS17_sf"/>
</dbReference>
<evidence type="ECO:0000259" key="8">
    <source>
        <dbReference type="PROSITE" id="PS50002"/>
    </source>
</evidence>
<dbReference type="Gene3D" id="1.20.1270.60">
    <property type="entry name" value="Arfaptin homology (AH) domain/BAR domain"/>
    <property type="match status" value="1"/>
</dbReference>
<name>A0AAV9QX70_9TELE</name>
<dbReference type="GO" id="GO:1990904">
    <property type="term" value="C:ribonucleoprotein complex"/>
    <property type="evidence" value="ECO:0007669"/>
    <property type="project" value="UniProtKB-KW"/>
</dbReference>
<evidence type="ECO:0000256" key="5">
    <source>
        <dbReference type="ARBA" id="ARBA00035144"/>
    </source>
</evidence>
<dbReference type="Gene3D" id="1.10.60.20">
    <property type="entry name" value="Ribosomal protein S17e-like"/>
    <property type="match status" value="1"/>
</dbReference>
<evidence type="ECO:0000256" key="7">
    <source>
        <dbReference type="PROSITE-ProRule" id="PRU00192"/>
    </source>
</evidence>
<dbReference type="Pfam" id="PF00833">
    <property type="entry name" value="Ribosomal_S17e"/>
    <property type="match status" value="1"/>
</dbReference>
<dbReference type="PROSITE" id="PS51021">
    <property type="entry name" value="BAR"/>
    <property type="match status" value="1"/>
</dbReference>
<protein>
    <recommendedName>
        <fullName evidence="5">Small ribosomal subunit protein eS17</fullName>
    </recommendedName>
    <alternativeName>
        <fullName evidence="6">40S ribosomal protein S17</fullName>
    </alternativeName>
</protein>
<dbReference type="SMART" id="SM00721">
    <property type="entry name" value="BAR"/>
    <property type="match status" value="1"/>
</dbReference>
<dbReference type="InterPro" id="IPR004148">
    <property type="entry name" value="BAR_dom"/>
</dbReference>
<evidence type="ECO:0000256" key="3">
    <source>
        <dbReference type="ARBA" id="ARBA00022980"/>
    </source>
</evidence>
<dbReference type="InterPro" id="IPR001452">
    <property type="entry name" value="SH3_domain"/>
</dbReference>
<reference evidence="10 11" key="1">
    <citation type="submission" date="2021-06" db="EMBL/GenBank/DDBJ databases">
        <authorList>
            <person name="Palmer J.M."/>
        </authorList>
    </citation>
    <scope>NUCLEOTIDE SEQUENCE [LARGE SCALE GENOMIC DNA]</scope>
    <source>
        <strain evidence="10 11">MEX-2019</strain>
        <tissue evidence="10">Muscle</tissue>
    </source>
</reference>
<organism evidence="10 11">
    <name type="scientific">Crenichthys baileyi</name>
    <name type="common">White River springfish</name>
    <dbReference type="NCBI Taxonomy" id="28760"/>
    <lineage>
        <taxon>Eukaryota</taxon>
        <taxon>Metazoa</taxon>
        <taxon>Chordata</taxon>
        <taxon>Craniata</taxon>
        <taxon>Vertebrata</taxon>
        <taxon>Euteleostomi</taxon>
        <taxon>Actinopterygii</taxon>
        <taxon>Neopterygii</taxon>
        <taxon>Teleostei</taxon>
        <taxon>Neoteleostei</taxon>
        <taxon>Acanthomorphata</taxon>
        <taxon>Ovalentaria</taxon>
        <taxon>Atherinomorphae</taxon>
        <taxon>Cyprinodontiformes</taxon>
        <taxon>Goodeidae</taxon>
        <taxon>Crenichthys</taxon>
    </lineage>
</organism>
<dbReference type="GO" id="GO:0022626">
    <property type="term" value="C:cytosolic ribosome"/>
    <property type="evidence" value="ECO:0007669"/>
    <property type="project" value="UniProtKB-ARBA"/>
</dbReference>
<evidence type="ECO:0000313" key="11">
    <source>
        <dbReference type="Proteomes" id="UP001311232"/>
    </source>
</evidence>
<dbReference type="Proteomes" id="UP001311232">
    <property type="component" value="Unassembled WGS sequence"/>
</dbReference>
<dbReference type="PROSITE" id="PS50002">
    <property type="entry name" value="SH3"/>
    <property type="match status" value="1"/>
</dbReference>
<keyword evidence="3" id="KW-0689">Ribosomal protein</keyword>
<accession>A0AAV9QX70</accession>